<dbReference type="EMBL" id="CP002819">
    <property type="protein sequence ID" value="AEG69463.1"/>
    <property type="molecule type" value="Genomic_DNA"/>
</dbReference>
<organism evidence="2 3">
    <name type="scientific">Ralstonia solanacearum (strain Po82)</name>
    <dbReference type="NCBI Taxonomy" id="1031711"/>
    <lineage>
        <taxon>Bacteria</taxon>
        <taxon>Pseudomonadati</taxon>
        <taxon>Pseudomonadota</taxon>
        <taxon>Betaproteobacteria</taxon>
        <taxon>Burkholderiales</taxon>
        <taxon>Burkholderiaceae</taxon>
        <taxon>Ralstonia</taxon>
        <taxon>Ralstonia solanacearum species complex</taxon>
    </lineage>
</organism>
<dbReference type="GO" id="GO:0016491">
    <property type="term" value="F:oxidoreductase activity"/>
    <property type="evidence" value="ECO:0007669"/>
    <property type="project" value="InterPro"/>
</dbReference>
<gene>
    <name evidence="2" type="ordered locus">RSPO_c02166</name>
</gene>
<evidence type="ECO:0000313" key="2">
    <source>
        <dbReference type="EMBL" id="AEG69463.1"/>
    </source>
</evidence>
<dbReference type="PANTHER" id="PTHR43677:SF4">
    <property type="entry name" value="QUINONE OXIDOREDUCTASE-LIKE PROTEIN 2"/>
    <property type="match status" value="1"/>
</dbReference>
<dbReference type="Gene3D" id="3.90.180.10">
    <property type="entry name" value="Medium-chain alcohol dehydrogenases, catalytic domain"/>
    <property type="match status" value="1"/>
</dbReference>
<dbReference type="SUPFAM" id="SSF51735">
    <property type="entry name" value="NAD(P)-binding Rossmann-fold domains"/>
    <property type="match status" value="1"/>
</dbReference>
<dbReference type="InterPro" id="IPR051397">
    <property type="entry name" value="Zn-ADH-like_protein"/>
</dbReference>
<proteinExistence type="predicted"/>
<dbReference type="eggNOG" id="COG0604">
    <property type="taxonomic scope" value="Bacteria"/>
</dbReference>
<feature type="domain" description="Enoyl reductase (ER)" evidence="1">
    <location>
        <begin position="74"/>
        <end position="386"/>
    </location>
</feature>
<dbReference type="InterPro" id="IPR013154">
    <property type="entry name" value="ADH-like_N"/>
</dbReference>
<dbReference type="InterPro" id="IPR013149">
    <property type="entry name" value="ADH-like_C"/>
</dbReference>
<reference evidence="2 3" key="1">
    <citation type="journal article" date="2011" name="J. Bacteriol.">
        <title>Complete genome sequence of the plant pathogen Ralstonia solanacearum strain Po82.</title>
        <authorList>
            <person name="Xu J."/>
            <person name="Zheng H.J."/>
            <person name="Liu L."/>
            <person name="Pan Z.C."/>
            <person name="Prior P."/>
            <person name="Tang B."/>
            <person name="Xu J.S."/>
            <person name="Zhang H."/>
            <person name="Tian Q."/>
            <person name="Zhang L.Q."/>
            <person name="Feng J."/>
        </authorList>
    </citation>
    <scope>NUCLEOTIDE SEQUENCE [LARGE SCALE GENOMIC DNA]</scope>
    <source>
        <strain evidence="2 3">Po82</strain>
    </source>
</reference>
<dbReference type="HOGENOM" id="CLU_026673_3_1_4"/>
<dbReference type="SMART" id="SM00829">
    <property type="entry name" value="PKS_ER"/>
    <property type="match status" value="1"/>
</dbReference>
<dbReference type="KEGG" id="rsn:RSPO_c02166"/>
<dbReference type="PANTHER" id="PTHR43677">
    <property type="entry name" value="SHORT-CHAIN DEHYDROGENASE/REDUCTASE"/>
    <property type="match status" value="1"/>
</dbReference>
<dbReference type="Pfam" id="PF08240">
    <property type="entry name" value="ADH_N"/>
    <property type="match status" value="1"/>
</dbReference>
<dbReference type="InterPro" id="IPR036291">
    <property type="entry name" value="NAD(P)-bd_dom_sf"/>
</dbReference>
<dbReference type="InterPro" id="IPR011032">
    <property type="entry name" value="GroES-like_sf"/>
</dbReference>
<dbReference type="Proteomes" id="UP000007953">
    <property type="component" value="Chromosome"/>
</dbReference>
<accession>F6G330</accession>
<dbReference type="CDD" id="cd08241">
    <property type="entry name" value="QOR1"/>
    <property type="match status" value="1"/>
</dbReference>
<dbReference type="PATRIC" id="fig|1031711.3.peg.2111"/>
<dbReference type="Pfam" id="PF00107">
    <property type="entry name" value="ADH_zinc_N"/>
    <property type="match status" value="1"/>
</dbReference>
<dbReference type="Gene3D" id="3.40.50.720">
    <property type="entry name" value="NAD(P)-binding Rossmann-like Domain"/>
    <property type="match status" value="1"/>
</dbReference>
<sequence length="388" mass="41190">MARIVTERGHGFALAETLTGAAQTHRQGSRATARETNRTIVLLLGYTARHPQFCHRTTHPSGDKMKAVVCKRWGPPESLVIETLPDPAPGAGEVVIDVKAAGVNFPDVLIIQNKYQFKPELPFTPGSEVAGVVRAVGDGVAHVKAGDHVIAFLGQGAFASQVRAPAKAVMPMPPGMAFDTAAAFTLTYGTSHHAVVDRGQLKAGETMLVLGAAGGVGLAAIEIGKAIGARVIAAASSDEKLAVCQAHGADALINYATEDLRERIKALTDGKGPDVIYDPVGGIYAEPAFRSIAWRGRYLVVGFANGEIPKMPLNLALLKGASLVGVFWGEFARREPKANLANMMQMLGWMQEGKIRPHISARYPLEQTAQALLDMAARKVTGKVVIQP</sequence>
<dbReference type="AlphaFoldDB" id="F6G330"/>
<name>F6G330_RALS8</name>
<dbReference type="InterPro" id="IPR020843">
    <property type="entry name" value="ER"/>
</dbReference>
<dbReference type="SUPFAM" id="SSF50129">
    <property type="entry name" value="GroES-like"/>
    <property type="match status" value="1"/>
</dbReference>
<protein>
    <submittedName>
        <fullName evidence="2">NADPH:quinone reductase, zeta-crystallin-like oxidoreductase protein</fullName>
    </submittedName>
</protein>
<evidence type="ECO:0000259" key="1">
    <source>
        <dbReference type="SMART" id="SM00829"/>
    </source>
</evidence>
<evidence type="ECO:0000313" key="3">
    <source>
        <dbReference type="Proteomes" id="UP000007953"/>
    </source>
</evidence>